<evidence type="ECO:0000313" key="7">
    <source>
        <dbReference type="Proteomes" id="UP001278500"/>
    </source>
</evidence>
<evidence type="ECO:0000259" key="5">
    <source>
        <dbReference type="PROSITE" id="PS50089"/>
    </source>
</evidence>
<evidence type="ECO:0000313" key="6">
    <source>
        <dbReference type="EMBL" id="KAK3345244.1"/>
    </source>
</evidence>
<feature type="compositionally biased region" description="Polar residues" evidence="2">
    <location>
        <begin position="309"/>
        <end position="325"/>
    </location>
</feature>
<reference evidence="6" key="1">
    <citation type="journal article" date="2023" name="Mol. Phylogenet. Evol.">
        <title>Genome-scale phylogeny and comparative genomics of the fungal order Sordariales.</title>
        <authorList>
            <person name="Hensen N."/>
            <person name="Bonometti L."/>
            <person name="Westerberg I."/>
            <person name="Brannstrom I.O."/>
            <person name="Guillou S."/>
            <person name="Cros-Aarteil S."/>
            <person name="Calhoun S."/>
            <person name="Haridas S."/>
            <person name="Kuo A."/>
            <person name="Mondo S."/>
            <person name="Pangilinan J."/>
            <person name="Riley R."/>
            <person name="LaButti K."/>
            <person name="Andreopoulos B."/>
            <person name="Lipzen A."/>
            <person name="Chen C."/>
            <person name="Yan M."/>
            <person name="Daum C."/>
            <person name="Ng V."/>
            <person name="Clum A."/>
            <person name="Steindorff A."/>
            <person name="Ohm R.A."/>
            <person name="Martin F."/>
            <person name="Silar P."/>
            <person name="Natvig D.O."/>
            <person name="Lalanne C."/>
            <person name="Gautier V."/>
            <person name="Ament-Velasquez S.L."/>
            <person name="Kruys A."/>
            <person name="Hutchinson M.I."/>
            <person name="Powell A.J."/>
            <person name="Barry K."/>
            <person name="Miller A.N."/>
            <person name="Grigoriev I.V."/>
            <person name="Debuchy R."/>
            <person name="Gladieux P."/>
            <person name="Hiltunen Thoren M."/>
            <person name="Johannesson H."/>
        </authorList>
    </citation>
    <scope>NUCLEOTIDE SEQUENCE</scope>
    <source>
        <strain evidence="6">CBS 560.94</strain>
    </source>
</reference>
<feature type="domain" description="RING-type" evidence="5">
    <location>
        <begin position="358"/>
        <end position="400"/>
    </location>
</feature>
<evidence type="ECO:0000256" key="4">
    <source>
        <dbReference type="SAM" id="SignalP"/>
    </source>
</evidence>
<dbReference type="GO" id="GO:0005737">
    <property type="term" value="C:cytoplasm"/>
    <property type="evidence" value="ECO:0007669"/>
    <property type="project" value="TreeGrafter"/>
</dbReference>
<comment type="caution">
    <text evidence="6">The sequence shown here is derived from an EMBL/GenBank/DDBJ whole genome shotgun (WGS) entry which is preliminary data.</text>
</comment>
<dbReference type="InterPro" id="IPR051826">
    <property type="entry name" value="E3_ubiquitin-ligase_domain"/>
</dbReference>
<dbReference type="Proteomes" id="UP001278500">
    <property type="component" value="Unassembled WGS sequence"/>
</dbReference>
<feature type="compositionally biased region" description="Polar residues" evidence="2">
    <location>
        <begin position="410"/>
        <end position="442"/>
    </location>
</feature>
<evidence type="ECO:0000256" key="3">
    <source>
        <dbReference type="SAM" id="Phobius"/>
    </source>
</evidence>
<reference evidence="6" key="2">
    <citation type="submission" date="2023-06" db="EMBL/GenBank/DDBJ databases">
        <authorList>
            <consortium name="Lawrence Berkeley National Laboratory"/>
            <person name="Haridas S."/>
            <person name="Hensen N."/>
            <person name="Bonometti L."/>
            <person name="Westerberg I."/>
            <person name="Brannstrom I.O."/>
            <person name="Guillou S."/>
            <person name="Cros-Aarteil S."/>
            <person name="Calhoun S."/>
            <person name="Kuo A."/>
            <person name="Mondo S."/>
            <person name="Pangilinan J."/>
            <person name="Riley R."/>
            <person name="Labutti K."/>
            <person name="Andreopoulos B."/>
            <person name="Lipzen A."/>
            <person name="Chen C."/>
            <person name="Yanf M."/>
            <person name="Daum C."/>
            <person name="Ng V."/>
            <person name="Clum A."/>
            <person name="Steindorff A."/>
            <person name="Ohm R."/>
            <person name="Martin F."/>
            <person name="Silar P."/>
            <person name="Natvig D."/>
            <person name="Lalanne C."/>
            <person name="Gautier V."/>
            <person name="Ament-Velasquez S.L."/>
            <person name="Kruys A."/>
            <person name="Hutchinson M.I."/>
            <person name="Powell A.J."/>
            <person name="Barry K."/>
            <person name="Miller A.N."/>
            <person name="Grigoriev I.V."/>
            <person name="Debuchy R."/>
            <person name="Gladieux P."/>
            <person name="Thoren M.H."/>
            <person name="Johannesson H."/>
        </authorList>
    </citation>
    <scope>NUCLEOTIDE SEQUENCE</scope>
    <source>
        <strain evidence="6">CBS 560.94</strain>
    </source>
</reference>
<feature type="compositionally biased region" description="Low complexity" evidence="2">
    <location>
        <begin position="521"/>
        <end position="530"/>
    </location>
</feature>
<keyword evidence="3" id="KW-0812">Transmembrane</keyword>
<feature type="transmembrane region" description="Helical" evidence="3">
    <location>
        <begin position="207"/>
        <end position="228"/>
    </location>
</feature>
<feature type="region of interest" description="Disordered" evidence="2">
    <location>
        <begin position="473"/>
        <end position="539"/>
    </location>
</feature>
<accession>A0AAE0MRQ9</accession>
<evidence type="ECO:0000256" key="1">
    <source>
        <dbReference type="PROSITE-ProRule" id="PRU00175"/>
    </source>
</evidence>
<dbReference type="GO" id="GO:0061630">
    <property type="term" value="F:ubiquitin protein ligase activity"/>
    <property type="evidence" value="ECO:0007669"/>
    <property type="project" value="TreeGrafter"/>
</dbReference>
<organism evidence="6 7">
    <name type="scientific">Neurospora tetraspora</name>
    <dbReference type="NCBI Taxonomy" id="94610"/>
    <lineage>
        <taxon>Eukaryota</taxon>
        <taxon>Fungi</taxon>
        <taxon>Dikarya</taxon>
        <taxon>Ascomycota</taxon>
        <taxon>Pezizomycotina</taxon>
        <taxon>Sordariomycetes</taxon>
        <taxon>Sordariomycetidae</taxon>
        <taxon>Sordariales</taxon>
        <taxon>Sordariaceae</taxon>
        <taxon>Neurospora</taxon>
    </lineage>
</organism>
<feature type="compositionally biased region" description="Basic and acidic residues" evidence="2">
    <location>
        <begin position="499"/>
        <end position="513"/>
    </location>
</feature>
<feature type="chain" id="PRO_5042261811" description="RING-type domain-containing protein" evidence="4">
    <location>
        <begin position="32"/>
        <end position="539"/>
    </location>
</feature>
<dbReference type="PANTHER" id="PTHR22765">
    <property type="entry name" value="RING FINGER AND PROTEASE ASSOCIATED DOMAIN-CONTAINING"/>
    <property type="match status" value="1"/>
</dbReference>
<dbReference type="Pfam" id="PF13639">
    <property type="entry name" value="zf-RING_2"/>
    <property type="match status" value="1"/>
</dbReference>
<dbReference type="PROSITE" id="PS50089">
    <property type="entry name" value="ZF_RING_2"/>
    <property type="match status" value="1"/>
</dbReference>
<keyword evidence="1" id="KW-0863">Zinc-finger</keyword>
<dbReference type="GO" id="GO:0008270">
    <property type="term" value="F:zinc ion binding"/>
    <property type="evidence" value="ECO:0007669"/>
    <property type="project" value="UniProtKB-KW"/>
</dbReference>
<feature type="region of interest" description="Disordered" evidence="2">
    <location>
        <begin position="266"/>
        <end position="325"/>
    </location>
</feature>
<keyword evidence="1" id="KW-0479">Metal-binding</keyword>
<keyword evidence="3" id="KW-1133">Transmembrane helix</keyword>
<dbReference type="RefSeq" id="XP_062681857.1">
    <property type="nucleotide sequence ID" value="XM_062821779.1"/>
</dbReference>
<dbReference type="GeneID" id="87858933"/>
<protein>
    <recommendedName>
        <fullName evidence="5">RING-type domain-containing protein</fullName>
    </recommendedName>
</protein>
<keyword evidence="4" id="KW-0732">Signal</keyword>
<dbReference type="FunFam" id="3.30.40.10:FF:000629">
    <property type="entry name" value="RING finger domain protein, putative"/>
    <property type="match status" value="1"/>
</dbReference>
<dbReference type="SUPFAM" id="SSF57850">
    <property type="entry name" value="RING/U-box"/>
    <property type="match status" value="1"/>
</dbReference>
<keyword evidence="1" id="KW-0862">Zinc</keyword>
<feature type="region of interest" description="Disordered" evidence="2">
    <location>
        <begin position="176"/>
        <end position="201"/>
    </location>
</feature>
<evidence type="ECO:0000256" key="2">
    <source>
        <dbReference type="SAM" id="MobiDB-lite"/>
    </source>
</evidence>
<dbReference type="GO" id="GO:0006511">
    <property type="term" value="P:ubiquitin-dependent protein catabolic process"/>
    <property type="evidence" value="ECO:0007669"/>
    <property type="project" value="TreeGrafter"/>
</dbReference>
<sequence>MAASTVASALGKMAPRRPLFFLALVISVVNALSSVPKLSDFAMDQYLTLQLTVPSGSGDAPPVRHPVVPLTEAVGMNQSAIARESIKIEGTMVPTEEGDWLEFIDSNSIAYLNCDHSNSTSFLNQLMVKAPKAILLFSLTGAGCRRDSTDDWNYTTIFTMTNRIDAQDTLNLTMSGSTATITGDHEETDDDEDEERSGPGSPVAMSILYSITGLITLLFLVIIATGAIRAHRYPERYGPRTGYGGRPSQSRAKGLARAVLETLPIVKFGENPPAKPDPDLELEQQPSRSSQDPAPGAKSSAIQEEVPSSDKSQGPVTVSSVDASEQASSATVYGAQTGMANTAGDIENTSSDDINLGCSICTEDFTVGEDVRVLPCNHKYHPACVDPWLVNVSGTCPLCRLDLRPHSSIESTNSPADNHSMSSPTAGESTQQPGTSGSARPDTTSRERRRSSRILDLHRLRTASIEERIEILRRHRSQQQQRRSTTGSSLTGDLDNGESADHPHRARLTERFRGRFRGSRPQSQTQSQPTEGNIPTSTP</sequence>
<proteinExistence type="predicted"/>
<dbReference type="InterPro" id="IPR001841">
    <property type="entry name" value="Znf_RING"/>
</dbReference>
<dbReference type="InterPro" id="IPR013083">
    <property type="entry name" value="Znf_RING/FYVE/PHD"/>
</dbReference>
<dbReference type="EMBL" id="JAUEPP010000004">
    <property type="protein sequence ID" value="KAK3345244.1"/>
    <property type="molecule type" value="Genomic_DNA"/>
</dbReference>
<dbReference type="SMART" id="SM00184">
    <property type="entry name" value="RING"/>
    <property type="match status" value="1"/>
</dbReference>
<keyword evidence="7" id="KW-1185">Reference proteome</keyword>
<feature type="compositionally biased region" description="Low complexity" evidence="2">
    <location>
        <begin position="478"/>
        <end position="489"/>
    </location>
</feature>
<dbReference type="PANTHER" id="PTHR22765:SF416">
    <property type="entry name" value="E3 UBIQUITIN-PROTEIN LIGASE GODZILLA"/>
    <property type="match status" value="1"/>
</dbReference>
<dbReference type="CDD" id="cd16454">
    <property type="entry name" value="RING-H2_PA-TM-RING"/>
    <property type="match status" value="1"/>
</dbReference>
<feature type="compositionally biased region" description="Acidic residues" evidence="2">
    <location>
        <begin position="186"/>
        <end position="195"/>
    </location>
</feature>
<dbReference type="AlphaFoldDB" id="A0AAE0MRQ9"/>
<dbReference type="Gene3D" id="3.30.40.10">
    <property type="entry name" value="Zinc/RING finger domain, C3HC4 (zinc finger)"/>
    <property type="match status" value="1"/>
</dbReference>
<feature type="signal peptide" evidence="4">
    <location>
        <begin position="1"/>
        <end position="31"/>
    </location>
</feature>
<feature type="region of interest" description="Disordered" evidence="2">
    <location>
        <begin position="410"/>
        <end position="456"/>
    </location>
</feature>
<name>A0AAE0MRQ9_9PEZI</name>
<gene>
    <name evidence="6" type="ORF">B0H65DRAFT_200504</name>
</gene>
<keyword evidence="3" id="KW-0472">Membrane</keyword>